<accession>A0A5C7IQA2</accession>
<evidence type="ECO:0000256" key="4">
    <source>
        <dbReference type="ARBA" id="ARBA00023163"/>
    </source>
</evidence>
<keyword evidence="2" id="KW-0805">Transcription regulation</keyword>
<keyword evidence="9" id="KW-1185">Reference proteome</keyword>
<dbReference type="PANTHER" id="PTHR31221:SF378">
    <property type="entry name" value="WRKY TRANSCRIPTION FACTOR 23-RELATED"/>
    <property type="match status" value="1"/>
</dbReference>
<gene>
    <name evidence="8" type="ORF">EZV62_000146</name>
</gene>
<dbReference type="GO" id="GO:0005634">
    <property type="term" value="C:nucleus"/>
    <property type="evidence" value="ECO:0007669"/>
    <property type="project" value="UniProtKB-SubCell"/>
</dbReference>
<dbReference type="Proteomes" id="UP000323000">
    <property type="component" value="Chromosome 1"/>
</dbReference>
<evidence type="ECO:0000256" key="5">
    <source>
        <dbReference type="ARBA" id="ARBA00023242"/>
    </source>
</evidence>
<comment type="subcellular location">
    <subcellularLocation>
        <location evidence="1">Nucleus</location>
    </subcellularLocation>
</comment>
<dbReference type="SMART" id="SM00774">
    <property type="entry name" value="WRKY"/>
    <property type="match status" value="1"/>
</dbReference>
<dbReference type="EMBL" id="VAHF01000001">
    <property type="protein sequence ID" value="TXG71567.1"/>
    <property type="molecule type" value="Genomic_DNA"/>
</dbReference>
<protein>
    <recommendedName>
        <fullName evidence="7">WRKY domain-containing protein</fullName>
    </recommendedName>
</protein>
<evidence type="ECO:0000256" key="3">
    <source>
        <dbReference type="ARBA" id="ARBA00023125"/>
    </source>
</evidence>
<dbReference type="PANTHER" id="PTHR31221">
    <property type="entry name" value="WRKY TRANSCRIPTION FACTOR PROTEIN 1-RELATED"/>
    <property type="match status" value="1"/>
</dbReference>
<feature type="domain" description="WRKY" evidence="7">
    <location>
        <begin position="216"/>
        <end position="281"/>
    </location>
</feature>
<feature type="region of interest" description="Disordered" evidence="6">
    <location>
        <begin position="107"/>
        <end position="213"/>
    </location>
</feature>
<keyword evidence="3" id="KW-0238">DNA-binding</keyword>
<dbReference type="OrthoDB" id="693960at2759"/>
<dbReference type="Pfam" id="PF03106">
    <property type="entry name" value="WRKY"/>
    <property type="match status" value="1"/>
</dbReference>
<dbReference type="InterPro" id="IPR044810">
    <property type="entry name" value="WRKY_plant"/>
</dbReference>
<evidence type="ECO:0000313" key="9">
    <source>
        <dbReference type="Proteomes" id="UP000323000"/>
    </source>
</evidence>
<dbReference type="FunFam" id="2.20.25.80:FF:000003">
    <property type="entry name" value="WRKY transcription factor 57"/>
    <property type="match status" value="1"/>
</dbReference>
<keyword evidence="4" id="KW-0804">Transcription</keyword>
<keyword evidence="5" id="KW-0539">Nucleus</keyword>
<proteinExistence type="predicted"/>
<dbReference type="GO" id="GO:0003700">
    <property type="term" value="F:DNA-binding transcription factor activity"/>
    <property type="evidence" value="ECO:0007669"/>
    <property type="project" value="InterPro"/>
</dbReference>
<dbReference type="GO" id="GO:0043565">
    <property type="term" value="F:sequence-specific DNA binding"/>
    <property type="evidence" value="ECO:0007669"/>
    <property type="project" value="InterPro"/>
</dbReference>
<evidence type="ECO:0000313" key="8">
    <source>
        <dbReference type="EMBL" id="TXG71567.1"/>
    </source>
</evidence>
<feature type="compositionally biased region" description="Polar residues" evidence="6">
    <location>
        <begin position="118"/>
        <end position="147"/>
    </location>
</feature>
<dbReference type="InterPro" id="IPR003657">
    <property type="entry name" value="WRKY_dom"/>
</dbReference>
<evidence type="ECO:0000256" key="6">
    <source>
        <dbReference type="SAM" id="MobiDB-lite"/>
    </source>
</evidence>
<organism evidence="8 9">
    <name type="scientific">Acer yangbiense</name>
    <dbReference type="NCBI Taxonomy" id="1000413"/>
    <lineage>
        <taxon>Eukaryota</taxon>
        <taxon>Viridiplantae</taxon>
        <taxon>Streptophyta</taxon>
        <taxon>Embryophyta</taxon>
        <taxon>Tracheophyta</taxon>
        <taxon>Spermatophyta</taxon>
        <taxon>Magnoliopsida</taxon>
        <taxon>eudicotyledons</taxon>
        <taxon>Gunneridae</taxon>
        <taxon>Pentapetalae</taxon>
        <taxon>rosids</taxon>
        <taxon>malvids</taxon>
        <taxon>Sapindales</taxon>
        <taxon>Sapindaceae</taxon>
        <taxon>Hippocastanoideae</taxon>
        <taxon>Acereae</taxon>
        <taxon>Acer</taxon>
    </lineage>
</organism>
<feature type="compositionally biased region" description="Low complexity" evidence="6">
    <location>
        <begin position="148"/>
        <end position="172"/>
    </location>
</feature>
<comment type="caution">
    <text evidence="8">The sequence shown here is derived from an EMBL/GenBank/DDBJ whole genome shotgun (WGS) entry which is preliminary data.</text>
</comment>
<reference evidence="9" key="1">
    <citation type="journal article" date="2019" name="Gigascience">
        <title>De novo genome assembly of the endangered Acer yangbiense, a plant species with extremely small populations endemic to Yunnan Province, China.</title>
        <authorList>
            <person name="Yang J."/>
            <person name="Wariss H.M."/>
            <person name="Tao L."/>
            <person name="Zhang R."/>
            <person name="Yun Q."/>
            <person name="Hollingsworth P."/>
            <person name="Dao Z."/>
            <person name="Luo G."/>
            <person name="Guo H."/>
            <person name="Ma Y."/>
            <person name="Sun W."/>
        </authorList>
    </citation>
    <scope>NUCLEOTIDE SEQUENCE [LARGE SCALE GENOMIC DNA]</scope>
    <source>
        <strain evidence="9">cv. Malutang</strain>
    </source>
</reference>
<evidence type="ECO:0000259" key="7">
    <source>
        <dbReference type="PROSITE" id="PS50811"/>
    </source>
</evidence>
<sequence>MEKKRSEELIKTETVSLLSSSSSSTMAANSTFSDEIPTSSSFALQNIFFDNMPCDQGGDYYKLWGGGVSGVGGSGSSFGFVDLLSVNPDFGSSSSFLFDSLQPAPVFPPPEPFLTPPNQQQQTSTLPSPASTVPESTSEVLNNPATPNSSSISCSSNEAANNNDNNQEQSNNKLGGDDDDDDQEQDQDKTKKQLLKPKKKNQKRQREPRFAFMTKSEVDHLDDGFRWRKYGQKAVKNSPHPRSYYRCTTPACGVKKRVERSSDDPTIVVTTYEGQHSHPSPITPRGSLANIGINHTGGFGGGLSSLAVPQPQYLLHQQQQQHPYIYNPPPTLNLIKSNTATTNTAAASFNPSFSSFINQERSRVVAAVSASSSPAASLLRDHGLLQDIVPSQMRRDHQQQNHE</sequence>
<dbReference type="AlphaFoldDB" id="A0A5C7IQA2"/>
<dbReference type="Gene3D" id="2.20.25.80">
    <property type="entry name" value="WRKY domain"/>
    <property type="match status" value="1"/>
</dbReference>
<dbReference type="SUPFAM" id="SSF118290">
    <property type="entry name" value="WRKY DNA-binding domain"/>
    <property type="match status" value="1"/>
</dbReference>
<feature type="compositionally biased region" description="Basic residues" evidence="6">
    <location>
        <begin position="192"/>
        <end position="203"/>
    </location>
</feature>
<evidence type="ECO:0000256" key="1">
    <source>
        <dbReference type="ARBA" id="ARBA00004123"/>
    </source>
</evidence>
<evidence type="ECO:0000256" key="2">
    <source>
        <dbReference type="ARBA" id="ARBA00023015"/>
    </source>
</evidence>
<dbReference type="PROSITE" id="PS50811">
    <property type="entry name" value="WRKY"/>
    <property type="match status" value="1"/>
</dbReference>
<dbReference type="InterPro" id="IPR036576">
    <property type="entry name" value="WRKY_dom_sf"/>
</dbReference>
<name>A0A5C7IQA2_9ROSI</name>